<dbReference type="CDD" id="cd00657">
    <property type="entry name" value="Ferritin_like"/>
    <property type="match status" value="1"/>
</dbReference>
<gene>
    <name evidence="1" type="ORF">U7230_09220</name>
</gene>
<dbReference type="Proteomes" id="UP001332192">
    <property type="component" value="Chromosome"/>
</dbReference>
<sequence>MSVPTAPVAAAGEVLAQQAPPADEQYRADIDASIQDEISDVNFYTGIGTEAPTEALRLLTMSIVADEYGHARTQAALLGTTPPTAPAPPEPAPSLEGFVPDVQRAVLGEMAAVRRYADLAARAPTPEIRYLFTWILGDEYNHSRLWTAMLHQL</sequence>
<dbReference type="InterPro" id="IPR012347">
    <property type="entry name" value="Ferritin-like"/>
</dbReference>
<organism evidence="1 2">
    <name type="scientific">Carboxydichorda subterranea</name>
    <dbReference type="NCBI Taxonomy" id="3109565"/>
    <lineage>
        <taxon>Bacteria</taxon>
        <taxon>Bacillati</taxon>
        <taxon>Bacillota</taxon>
        <taxon>Limnochordia</taxon>
        <taxon>Limnochordales</taxon>
        <taxon>Geochordaceae</taxon>
        <taxon>Carboxydichorda</taxon>
    </lineage>
</organism>
<keyword evidence="2" id="KW-1185">Reference proteome</keyword>
<evidence type="ECO:0000313" key="2">
    <source>
        <dbReference type="Proteomes" id="UP001332192"/>
    </source>
</evidence>
<proteinExistence type="predicted"/>
<evidence type="ECO:0000313" key="1">
    <source>
        <dbReference type="EMBL" id="WRP16281.1"/>
    </source>
</evidence>
<dbReference type="InterPro" id="IPR009078">
    <property type="entry name" value="Ferritin-like_SF"/>
</dbReference>
<dbReference type="RefSeq" id="WP_324715553.1">
    <property type="nucleotide sequence ID" value="NZ_CP141615.1"/>
</dbReference>
<accession>A0ABZ1BUE5</accession>
<reference evidence="1 2" key="1">
    <citation type="journal article" date="2024" name="Front. Microbiol.">
        <title>Novel thermophilic genera Geochorda gen. nov. and Carboxydochorda gen. nov. from the deep terrestrial subsurface reveal the ecophysiological diversity in the class Limnochordia.</title>
        <authorList>
            <person name="Karnachuk O.V."/>
            <person name="Lukina A.P."/>
            <person name="Avakyan M.R."/>
            <person name="Kadnikov V.V."/>
            <person name="Begmatov S."/>
            <person name="Beletsky A.V."/>
            <person name="Vlasova K.G."/>
            <person name="Novikov A.A."/>
            <person name="Shcherbakova V.A."/>
            <person name="Mardanov A.V."/>
            <person name="Ravin N.V."/>
        </authorList>
    </citation>
    <scope>NUCLEOTIDE SEQUENCE [LARGE SCALE GENOMIC DNA]</scope>
    <source>
        <strain evidence="1 2">L945</strain>
    </source>
</reference>
<dbReference type="SUPFAM" id="SSF47240">
    <property type="entry name" value="Ferritin-like"/>
    <property type="match status" value="1"/>
</dbReference>
<protein>
    <submittedName>
        <fullName evidence="1">Ferritin-like domain-containing protein</fullName>
    </submittedName>
</protein>
<dbReference type="EMBL" id="CP141615">
    <property type="protein sequence ID" value="WRP16281.1"/>
    <property type="molecule type" value="Genomic_DNA"/>
</dbReference>
<name>A0ABZ1BUE5_9FIRM</name>
<dbReference type="Gene3D" id="1.20.1260.10">
    <property type="match status" value="1"/>
</dbReference>